<name>A0A2X4UZ83_SERPL</name>
<keyword evidence="1" id="KW-0732">Signal</keyword>
<dbReference type="EMBL" id="LS483469">
    <property type="protein sequence ID" value="SQI41138.1"/>
    <property type="molecule type" value="Genomic_DNA"/>
</dbReference>
<keyword evidence="5" id="KW-1185">Reference proteome</keyword>
<sequence length="103" mass="11232">MSHSLIALVLFALLPVTLHAAQEASKVSPSGTLYFAGKIAAPTCEIRRDDGQFVSSCYRNTADSRFGYITMPLSAMSSELISDATIEKINNNPDMQRVTLSYN</sequence>
<gene>
    <name evidence="2" type="ORF">I6G64_24635</name>
    <name evidence="3" type="ORF">NCTC12961_03202</name>
</gene>
<accession>A0A2X4UZ83</accession>
<organism evidence="3 4">
    <name type="scientific">Serratia plymuthica</name>
    <dbReference type="NCBI Taxonomy" id="82996"/>
    <lineage>
        <taxon>Bacteria</taxon>
        <taxon>Pseudomonadati</taxon>
        <taxon>Pseudomonadota</taxon>
        <taxon>Gammaproteobacteria</taxon>
        <taxon>Enterobacterales</taxon>
        <taxon>Yersiniaceae</taxon>
        <taxon>Serratia</taxon>
    </lineage>
</organism>
<reference evidence="2 5" key="2">
    <citation type="submission" date="2020-12" db="EMBL/GenBank/DDBJ databases">
        <title>FDA dAtabase for Regulatory Grade micrObial Sequences (FDA-ARGOS): Supporting development and validation of Infectious Disease Dx tests.</title>
        <authorList>
            <person name="Sproer C."/>
            <person name="Gronow S."/>
            <person name="Severitt S."/>
            <person name="Schroder I."/>
            <person name="Tallon L."/>
            <person name="Sadzewicz L."/>
            <person name="Zhao X."/>
            <person name="Boylan J."/>
            <person name="Ott S."/>
            <person name="Bowen H."/>
            <person name="Vavikolanu K."/>
            <person name="Mehta A."/>
            <person name="Aluvathingal J."/>
            <person name="Nadendla S."/>
            <person name="Lowell S."/>
            <person name="Myers T."/>
            <person name="Yan Y."/>
            <person name="Sichtig H."/>
        </authorList>
    </citation>
    <scope>NUCLEOTIDE SEQUENCE [LARGE SCALE GENOMIC DNA]</scope>
    <source>
        <strain evidence="2 5">FDAARGOS_907</strain>
    </source>
</reference>
<dbReference type="Proteomes" id="UP000594967">
    <property type="component" value="Chromosome"/>
</dbReference>
<feature type="signal peptide" evidence="1">
    <location>
        <begin position="1"/>
        <end position="20"/>
    </location>
</feature>
<dbReference type="AlphaFoldDB" id="A0A2X4UZ83"/>
<dbReference type="EMBL" id="CP065673">
    <property type="protein sequence ID" value="QPS20696.1"/>
    <property type="molecule type" value="Genomic_DNA"/>
</dbReference>
<dbReference type="Proteomes" id="UP000248897">
    <property type="component" value="Chromosome 1"/>
</dbReference>
<reference evidence="3 4" key="1">
    <citation type="submission" date="2018-06" db="EMBL/GenBank/DDBJ databases">
        <authorList>
            <consortium name="Pathogen Informatics"/>
            <person name="Doyle S."/>
        </authorList>
    </citation>
    <scope>NUCLEOTIDE SEQUENCE [LARGE SCALE GENOMIC DNA]</scope>
    <source>
        <strain evidence="3 4">NCTC12961</strain>
    </source>
</reference>
<evidence type="ECO:0008006" key="6">
    <source>
        <dbReference type="Google" id="ProtNLM"/>
    </source>
</evidence>
<feature type="chain" id="PRO_5016025137" description="Type 1 fimbrial protein" evidence="1">
    <location>
        <begin position="21"/>
        <end position="103"/>
    </location>
</feature>
<evidence type="ECO:0000313" key="2">
    <source>
        <dbReference type="EMBL" id="QPS20696.1"/>
    </source>
</evidence>
<dbReference type="RefSeq" id="WP_063199732.1">
    <property type="nucleotide sequence ID" value="NZ_CAMITG010000002.1"/>
</dbReference>
<protein>
    <recommendedName>
        <fullName evidence="6">Type 1 fimbrial protein</fullName>
    </recommendedName>
</protein>
<evidence type="ECO:0000256" key="1">
    <source>
        <dbReference type="SAM" id="SignalP"/>
    </source>
</evidence>
<evidence type="ECO:0000313" key="5">
    <source>
        <dbReference type="Proteomes" id="UP000594967"/>
    </source>
</evidence>
<evidence type="ECO:0000313" key="4">
    <source>
        <dbReference type="Proteomes" id="UP000248897"/>
    </source>
</evidence>
<proteinExistence type="predicted"/>
<evidence type="ECO:0000313" key="3">
    <source>
        <dbReference type="EMBL" id="SQI41138.1"/>
    </source>
</evidence>